<keyword evidence="1" id="KW-0732">Signal</keyword>
<evidence type="ECO:0000313" key="4">
    <source>
        <dbReference type="Proteomes" id="UP001652564"/>
    </source>
</evidence>
<accession>A0ABT2ZPU4</accession>
<dbReference type="Proteomes" id="UP001652564">
    <property type="component" value="Unassembled WGS sequence"/>
</dbReference>
<evidence type="ECO:0000313" key="3">
    <source>
        <dbReference type="EMBL" id="MCV2873169.1"/>
    </source>
</evidence>
<gene>
    <name evidence="3" type="ORF">OEZ71_12775</name>
</gene>
<dbReference type="InterPro" id="IPR011992">
    <property type="entry name" value="EF-hand-dom_pair"/>
</dbReference>
<reference evidence="3 4" key="1">
    <citation type="submission" date="2022-10" db="EMBL/GenBank/DDBJ databases">
        <title>Defluviimonas sp. nov., isolated from ocean surface sediments.</title>
        <authorList>
            <person name="He W."/>
            <person name="Wang L."/>
            <person name="Zhang D.-F."/>
        </authorList>
    </citation>
    <scope>NUCLEOTIDE SEQUENCE [LARGE SCALE GENOMIC DNA]</scope>
    <source>
        <strain evidence="3 4">WL0050</strain>
    </source>
</reference>
<feature type="chain" id="PRO_5046428861" evidence="1">
    <location>
        <begin position="21"/>
        <end position="77"/>
    </location>
</feature>
<keyword evidence="4" id="KW-1185">Reference proteome</keyword>
<dbReference type="PROSITE" id="PS00018">
    <property type="entry name" value="EF_HAND_1"/>
    <property type="match status" value="1"/>
</dbReference>
<comment type="caution">
    <text evidence="3">The sequence shown here is derived from an EMBL/GenBank/DDBJ whole genome shotgun (WGS) entry which is preliminary data.</text>
</comment>
<sequence>MKKFVLALGAVAAFAAAANAQTVVTDTDGNGTFSIEEMTAAYPDMTAETFAAIDANADGAVDADELAAAQEAGTIAQ</sequence>
<evidence type="ECO:0000259" key="2">
    <source>
        <dbReference type="Pfam" id="PF13202"/>
    </source>
</evidence>
<dbReference type="InterPro" id="IPR018247">
    <property type="entry name" value="EF_Hand_1_Ca_BS"/>
</dbReference>
<feature type="signal peptide" evidence="1">
    <location>
        <begin position="1"/>
        <end position="20"/>
    </location>
</feature>
<protein>
    <submittedName>
        <fullName evidence="3">EF-hand domain-containing protein</fullName>
    </submittedName>
</protein>
<dbReference type="Gene3D" id="1.10.238.10">
    <property type="entry name" value="EF-hand"/>
    <property type="match status" value="1"/>
</dbReference>
<dbReference type="EMBL" id="JAOWKZ010000003">
    <property type="protein sequence ID" value="MCV2873169.1"/>
    <property type="molecule type" value="Genomic_DNA"/>
</dbReference>
<proteinExistence type="predicted"/>
<feature type="domain" description="EF-hand" evidence="2">
    <location>
        <begin position="48"/>
        <end position="67"/>
    </location>
</feature>
<dbReference type="Pfam" id="PF13202">
    <property type="entry name" value="EF-hand_5"/>
    <property type="match status" value="1"/>
</dbReference>
<organism evidence="3 4">
    <name type="scientific">Albidovulum litorale</name>
    <dbReference type="NCBI Taxonomy" id="2984134"/>
    <lineage>
        <taxon>Bacteria</taxon>
        <taxon>Pseudomonadati</taxon>
        <taxon>Pseudomonadota</taxon>
        <taxon>Alphaproteobacteria</taxon>
        <taxon>Rhodobacterales</taxon>
        <taxon>Paracoccaceae</taxon>
        <taxon>Albidovulum</taxon>
    </lineage>
</organism>
<dbReference type="InterPro" id="IPR002048">
    <property type="entry name" value="EF_hand_dom"/>
</dbReference>
<dbReference type="SUPFAM" id="SSF47473">
    <property type="entry name" value="EF-hand"/>
    <property type="match status" value="1"/>
</dbReference>
<dbReference type="RefSeq" id="WP_263740380.1">
    <property type="nucleotide sequence ID" value="NZ_JAOWKZ010000003.1"/>
</dbReference>
<evidence type="ECO:0000256" key="1">
    <source>
        <dbReference type="SAM" id="SignalP"/>
    </source>
</evidence>
<name>A0ABT2ZPU4_9RHOB</name>